<dbReference type="AlphaFoldDB" id="A0AA38J5M8"/>
<dbReference type="PANTHER" id="PTHR34997:SF1">
    <property type="entry name" value="PEPTIDOGLYCAN-BINDING LYSIN DOMAIN"/>
    <property type="match status" value="1"/>
</dbReference>
<dbReference type="InterPro" id="IPR036779">
    <property type="entry name" value="LysM_dom_sf"/>
</dbReference>
<dbReference type="GO" id="GO:0008061">
    <property type="term" value="F:chitin binding"/>
    <property type="evidence" value="ECO:0007669"/>
    <property type="project" value="UniProtKB-KW"/>
</dbReference>
<reference evidence="6" key="1">
    <citation type="submission" date="2022-08" db="EMBL/GenBank/DDBJ databases">
        <authorList>
            <consortium name="DOE Joint Genome Institute"/>
            <person name="Min B."/>
            <person name="Sierra-Patev S."/>
            <person name="Naranjo-Ortiz M."/>
            <person name="Looney B."/>
            <person name="Konkel Z."/>
            <person name="Slot J.C."/>
            <person name="Sakamoto Y."/>
            <person name="Steenwyk J.L."/>
            <person name="Rokas A."/>
            <person name="Carro J."/>
            <person name="Camarero S."/>
            <person name="Ferreira P."/>
            <person name="Molpeceres G."/>
            <person name="Ruiz-duenas F.J."/>
            <person name="Serrano A."/>
            <person name="Henrissat B."/>
            <person name="Drula E."/>
            <person name="Hughes K.W."/>
            <person name="Mata J.L."/>
            <person name="Ishikawa N.K."/>
            <person name="Vargas-Isla R."/>
            <person name="Ushijima S."/>
            <person name="Smith C.A."/>
            <person name="Ahrendt S."/>
            <person name="Andreopoulos W."/>
            <person name="He G."/>
            <person name="LaButti K."/>
            <person name="Lipzen A."/>
            <person name="Ng V."/>
            <person name="Riley R."/>
            <person name="Sandor L."/>
            <person name="Barry K."/>
            <person name="Martinez A.T."/>
            <person name="Xiao Y."/>
            <person name="Gibbons J.G."/>
            <person name="Terashima K."/>
            <person name="Hibbett D.S."/>
            <person name="Grigoriev I.V."/>
        </authorList>
    </citation>
    <scope>NUCLEOTIDE SEQUENCE</scope>
    <source>
        <strain evidence="6">ET3784</strain>
    </source>
</reference>
<feature type="domain" description="LysM" evidence="5">
    <location>
        <begin position="31"/>
        <end position="78"/>
    </location>
</feature>
<dbReference type="Pfam" id="PF01476">
    <property type="entry name" value="LysM"/>
    <property type="match status" value="2"/>
</dbReference>
<dbReference type="InterPro" id="IPR018392">
    <property type="entry name" value="LysM"/>
</dbReference>
<dbReference type="EMBL" id="JANVFO010000047">
    <property type="protein sequence ID" value="KAJ3725010.1"/>
    <property type="molecule type" value="Genomic_DNA"/>
</dbReference>
<evidence type="ECO:0000256" key="1">
    <source>
        <dbReference type="ARBA" id="ARBA00022669"/>
    </source>
</evidence>
<keyword evidence="2" id="KW-0843">Virulence</keyword>
<dbReference type="PANTHER" id="PTHR34997">
    <property type="entry name" value="AM15"/>
    <property type="match status" value="1"/>
</dbReference>
<evidence type="ECO:0000256" key="4">
    <source>
        <dbReference type="SAM" id="SignalP"/>
    </source>
</evidence>
<evidence type="ECO:0000259" key="5">
    <source>
        <dbReference type="PROSITE" id="PS51782"/>
    </source>
</evidence>
<sequence length="221" mass="22474">MFSFAVVVVLPLFLQYSGFIILVASAQSCTRNYTVQEGDICDSISAAQNVSTYQLAAVNSGVIDSTCSNLQPGSSLCLGYEGEDCTTTYVVVAQDTCDTISATYGINSTLLYGNNPQIDSACDNIYVDEVLCVASTIAAPPIGSASVNTAIPSTATAAAVATPTTFASSSLATSSVVPSTVVSSTADSFSATSSTVTSVAASSSASSGDDDDDDLPYCDEL</sequence>
<dbReference type="InterPro" id="IPR052210">
    <property type="entry name" value="LysM1-like"/>
</dbReference>
<dbReference type="SUPFAM" id="SSF54106">
    <property type="entry name" value="LysM domain"/>
    <property type="match status" value="2"/>
</dbReference>
<evidence type="ECO:0000256" key="3">
    <source>
        <dbReference type="SAM" id="MobiDB-lite"/>
    </source>
</evidence>
<feature type="compositionally biased region" description="Acidic residues" evidence="3">
    <location>
        <begin position="208"/>
        <end position="221"/>
    </location>
</feature>
<evidence type="ECO:0000256" key="2">
    <source>
        <dbReference type="ARBA" id="ARBA00023026"/>
    </source>
</evidence>
<protein>
    <recommendedName>
        <fullName evidence="5">LysM domain-containing protein</fullName>
    </recommendedName>
</protein>
<keyword evidence="7" id="KW-1185">Reference proteome</keyword>
<keyword evidence="1" id="KW-0147">Chitin-binding</keyword>
<dbReference type="PROSITE" id="PS51782">
    <property type="entry name" value="LYSM"/>
    <property type="match status" value="2"/>
</dbReference>
<feature type="chain" id="PRO_5041254301" description="LysM domain-containing protein" evidence="4">
    <location>
        <begin position="27"/>
        <end position="221"/>
    </location>
</feature>
<gene>
    <name evidence="6" type="ORF">DFJ43DRAFT_1041579</name>
</gene>
<name>A0AA38J5M8_9AGAR</name>
<feature type="region of interest" description="Disordered" evidence="3">
    <location>
        <begin position="186"/>
        <end position="221"/>
    </location>
</feature>
<organism evidence="6 7">
    <name type="scientific">Lentinula guzmanii</name>
    <dbReference type="NCBI Taxonomy" id="2804957"/>
    <lineage>
        <taxon>Eukaryota</taxon>
        <taxon>Fungi</taxon>
        <taxon>Dikarya</taxon>
        <taxon>Basidiomycota</taxon>
        <taxon>Agaricomycotina</taxon>
        <taxon>Agaricomycetes</taxon>
        <taxon>Agaricomycetidae</taxon>
        <taxon>Agaricales</taxon>
        <taxon>Marasmiineae</taxon>
        <taxon>Omphalotaceae</taxon>
        <taxon>Lentinula</taxon>
    </lineage>
</organism>
<evidence type="ECO:0000313" key="6">
    <source>
        <dbReference type="EMBL" id="KAJ3725010.1"/>
    </source>
</evidence>
<comment type="caution">
    <text evidence="6">The sequence shown here is derived from an EMBL/GenBank/DDBJ whole genome shotgun (WGS) entry which is preliminary data.</text>
</comment>
<proteinExistence type="predicted"/>
<accession>A0AA38J5M8</accession>
<feature type="domain" description="LysM" evidence="5">
    <location>
        <begin position="87"/>
        <end position="133"/>
    </location>
</feature>
<reference evidence="6" key="2">
    <citation type="journal article" date="2023" name="Proc. Natl. Acad. Sci. U.S.A.">
        <title>A global phylogenomic analysis of the shiitake genus Lentinula.</title>
        <authorList>
            <person name="Sierra-Patev S."/>
            <person name="Min B."/>
            <person name="Naranjo-Ortiz M."/>
            <person name="Looney B."/>
            <person name="Konkel Z."/>
            <person name="Slot J.C."/>
            <person name="Sakamoto Y."/>
            <person name="Steenwyk J.L."/>
            <person name="Rokas A."/>
            <person name="Carro J."/>
            <person name="Camarero S."/>
            <person name="Ferreira P."/>
            <person name="Molpeceres G."/>
            <person name="Ruiz-Duenas F.J."/>
            <person name="Serrano A."/>
            <person name="Henrissat B."/>
            <person name="Drula E."/>
            <person name="Hughes K.W."/>
            <person name="Mata J.L."/>
            <person name="Ishikawa N.K."/>
            <person name="Vargas-Isla R."/>
            <person name="Ushijima S."/>
            <person name="Smith C.A."/>
            <person name="Donoghue J."/>
            <person name="Ahrendt S."/>
            <person name="Andreopoulos W."/>
            <person name="He G."/>
            <person name="LaButti K."/>
            <person name="Lipzen A."/>
            <person name="Ng V."/>
            <person name="Riley R."/>
            <person name="Sandor L."/>
            <person name="Barry K."/>
            <person name="Martinez A.T."/>
            <person name="Xiao Y."/>
            <person name="Gibbons J.G."/>
            <person name="Terashima K."/>
            <person name="Grigoriev I.V."/>
            <person name="Hibbett D."/>
        </authorList>
    </citation>
    <scope>NUCLEOTIDE SEQUENCE</scope>
    <source>
        <strain evidence="6">ET3784</strain>
    </source>
</reference>
<dbReference type="SMART" id="SM00257">
    <property type="entry name" value="LysM"/>
    <property type="match status" value="2"/>
</dbReference>
<feature type="signal peptide" evidence="4">
    <location>
        <begin position="1"/>
        <end position="26"/>
    </location>
</feature>
<dbReference type="Gene3D" id="3.10.350.10">
    <property type="entry name" value="LysM domain"/>
    <property type="match status" value="2"/>
</dbReference>
<feature type="compositionally biased region" description="Low complexity" evidence="3">
    <location>
        <begin position="186"/>
        <end position="207"/>
    </location>
</feature>
<keyword evidence="4" id="KW-0732">Signal</keyword>
<evidence type="ECO:0000313" key="7">
    <source>
        <dbReference type="Proteomes" id="UP001176059"/>
    </source>
</evidence>
<dbReference type="CDD" id="cd00118">
    <property type="entry name" value="LysM"/>
    <property type="match status" value="2"/>
</dbReference>
<dbReference type="Proteomes" id="UP001176059">
    <property type="component" value="Unassembled WGS sequence"/>
</dbReference>